<gene>
    <name evidence="2" type="ORF">P4R38_00310</name>
</gene>
<proteinExistence type="predicted"/>
<keyword evidence="1" id="KW-1133">Transmembrane helix</keyword>
<reference evidence="2 3" key="1">
    <citation type="submission" date="2023-03" db="EMBL/GenBank/DDBJ databases">
        <title>YIM 133296 draft genome.</title>
        <authorList>
            <person name="Xiong L."/>
        </authorList>
    </citation>
    <scope>NUCLEOTIDE SEQUENCE [LARGE SCALE GENOMIC DNA]</scope>
    <source>
        <strain evidence="2 3">YIM 133296</strain>
    </source>
</reference>
<name>A0ABT6C1R3_9MICO</name>
<keyword evidence="1" id="KW-0472">Membrane</keyword>
<dbReference type="EMBL" id="JAROAV010000001">
    <property type="protein sequence ID" value="MDF8262685.1"/>
    <property type="molecule type" value="Genomic_DNA"/>
</dbReference>
<feature type="transmembrane region" description="Helical" evidence="1">
    <location>
        <begin position="66"/>
        <end position="86"/>
    </location>
</feature>
<accession>A0ABT6C1R3</accession>
<evidence type="ECO:0000313" key="3">
    <source>
        <dbReference type="Proteomes" id="UP001528912"/>
    </source>
</evidence>
<dbReference type="Proteomes" id="UP001528912">
    <property type="component" value="Unassembled WGS sequence"/>
</dbReference>
<protein>
    <submittedName>
        <fullName evidence="2">Uncharacterized protein</fullName>
    </submittedName>
</protein>
<evidence type="ECO:0000313" key="2">
    <source>
        <dbReference type="EMBL" id="MDF8262685.1"/>
    </source>
</evidence>
<dbReference type="RefSeq" id="WP_277190441.1">
    <property type="nucleotide sequence ID" value="NZ_JAROAV010000001.1"/>
</dbReference>
<feature type="transmembrane region" description="Helical" evidence="1">
    <location>
        <begin position="106"/>
        <end position="124"/>
    </location>
</feature>
<organism evidence="2 3">
    <name type="scientific">Luteipulveratus flavus</name>
    <dbReference type="NCBI Taxonomy" id="3031728"/>
    <lineage>
        <taxon>Bacteria</taxon>
        <taxon>Bacillati</taxon>
        <taxon>Actinomycetota</taxon>
        <taxon>Actinomycetes</taxon>
        <taxon>Micrococcales</taxon>
        <taxon>Dermacoccaceae</taxon>
        <taxon>Luteipulveratus</taxon>
    </lineage>
</organism>
<comment type="caution">
    <text evidence="2">The sequence shown here is derived from an EMBL/GenBank/DDBJ whole genome shotgun (WGS) entry which is preliminary data.</text>
</comment>
<evidence type="ECO:0000256" key="1">
    <source>
        <dbReference type="SAM" id="Phobius"/>
    </source>
</evidence>
<keyword evidence="3" id="KW-1185">Reference proteome</keyword>
<feature type="transmembrane region" description="Helical" evidence="1">
    <location>
        <begin position="33"/>
        <end position="54"/>
    </location>
</feature>
<sequence length="139" mass="14720">MRTTRITLAAMGISALAYGVWRLLDHTSAAQLVAYAGWLAAAVLLHDLVLAPGIELVGRVGRGRPALQGALVVAGLVLSVGALVLWRSTARHDPALALLQQDYGLHLLLLLGLVAGVAALTRLAPRLRRGQTPRLSRRA</sequence>
<keyword evidence="1" id="KW-0812">Transmembrane</keyword>